<dbReference type="Proteomes" id="UP001214441">
    <property type="component" value="Unassembled WGS sequence"/>
</dbReference>
<protein>
    <submittedName>
        <fullName evidence="4">GNAT family N-acetyltransferase</fullName>
        <ecNumber evidence="4">2.3.1.-</ecNumber>
    </submittedName>
</protein>
<dbReference type="RefSeq" id="WP_274040675.1">
    <property type="nucleotide sequence ID" value="NZ_JANCPR020000074.1"/>
</dbReference>
<reference evidence="4 5" key="1">
    <citation type="submission" date="2023-05" db="EMBL/GenBank/DDBJ databases">
        <title>Streptantibioticus silvisoli sp. nov., acidotolerant actinomycetes 1 from pine litter.</title>
        <authorList>
            <person name="Swiecimska M."/>
            <person name="Golinska P."/>
            <person name="Sangal V."/>
            <person name="Wachnowicz B."/>
            <person name="Goodfellow M."/>
        </authorList>
    </citation>
    <scope>NUCLEOTIDE SEQUENCE [LARGE SCALE GENOMIC DNA]</scope>
    <source>
        <strain evidence="4 5">DSM 42109</strain>
    </source>
</reference>
<name>A0ABT7A9Q3_9ACTN</name>
<dbReference type="EMBL" id="JANCPR020000074">
    <property type="protein sequence ID" value="MDJ1138093.1"/>
    <property type="molecule type" value="Genomic_DNA"/>
</dbReference>
<organism evidence="4 5">
    <name type="scientific">Streptomyces iconiensis</name>
    <dbReference type="NCBI Taxonomy" id="1384038"/>
    <lineage>
        <taxon>Bacteria</taxon>
        <taxon>Bacillati</taxon>
        <taxon>Actinomycetota</taxon>
        <taxon>Actinomycetes</taxon>
        <taxon>Kitasatosporales</taxon>
        <taxon>Streptomycetaceae</taxon>
        <taxon>Streptomyces</taxon>
    </lineage>
</organism>
<evidence type="ECO:0000313" key="5">
    <source>
        <dbReference type="Proteomes" id="UP001214441"/>
    </source>
</evidence>
<dbReference type="InterPro" id="IPR016181">
    <property type="entry name" value="Acyl_CoA_acyltransferase"/>
</dbReference>
<evidence type="ECO:0000313" key="4">
    <source>
        <dbReference type="EMBL" id="MDJ1138093.1"/>
    </source>
</evidence>
<accession>A0ABT7A9Q3</accession>
<feature type="domain" description="N-acetyltransferase" evidence="3">
    <location>
        <begin position="6"/>
        <end position="173"/>
    </location>
</feature>
<dbReference type="PROSITE" id="PS51186">
    <property type="entry name" value="GNAT"/>
    <property type="match status" value="1"/>
</dbReference>
<evidence type="ECO:0000256" key="1">
    <source>
        <dbReference type="ARBA" id="ARBA00022679"/>
    </source>
</evidence>
<dbReference type="Pfam" id="PF00583">
    <property type="entry name" value="Acetyltransf_1"/>
    <property type="match status" value="1"/>
</dbReference>
<keyword evidence="5" id="KW-1185">Reference proteome</keyword>
<sequence>MPQPEALVRPVVPDDLKAVAEIYAYYVAETVITFDEAPLSVEDWQRRLEGLEERGLPFVVAESTGRDAGEIAGYAYASPWRPKPAYRYAVEDTLYLAPEHTGRGLGGALLGELTRRSALAGARRMLAVIADTGTGASTALHLRHGFTEAGRLAAVGHKHGRWVDTVLMQRALGE</sequence>
<dbReference type="PANTHER" id="PTHR43072">
    <property type="entry name" value="N-ACETYLTRANSFERASE"/>
    <property type="match status" value="1"/>
</dbReference>
<dbReference type="Gene3D" id="3.40.630.30">
    <property type="match status" value="1"/>
</dbReference>
<dbReference type="InterPro" id="IPR000182">
    <property type="entry name" value="GNAT_dom"/>
</dbReference>
<dbReference type="PANTHER" id="PTHR43072:SF23">
    <property type="entry name" value="UPF0039 PROTEIN C11D3.02C"/>
    <property type="match status" value="1"/>
</dbReference>
<dbReference type="EC" id="2.3.1.-" evidence="4"/>
<evidence type="ECO:0000259" key="3">
    <source>
        <dbReference type="PROSITE" id="PS51186"/>
    </source>
</evidence>
<dbReference type="SUPFAM" id="SSF55729">
    <property type="entry name" value="Acyl-CoA N-acyltransferases (Nat)"/>
    <property type="match status" value="1"/>
</dbReference>
<comment type="caution">
    <text evidence="4">The sequence shown here is derived from an EMBL/GenBank/DDBJ whole genome shotgun (WGS) entry which is preliminary data.</text>
</comment>
<gene>
    <name evidence="4" type="ORF">NMN56_040280</name>
</gene>
<dbReference type="GO" id="GO:0016746">
    <property type="term" value="F:acyltransferase activity"/>
    <property type="evidence" value="ECO:0007669"/>
    <property type="project" value="UniProtKB-KW"/>
</dbReference>
<keyword evidence="1 4" id="KW-0808">Transferase</keyword>
<proteinExistence type="predicted"/>
<keyword evidence="2 4" id="KW-0012">Acyltransferase</keyword>
<evidence type="ECO:0000256" key="2">
    <source>
        <dbReference type="ARBA" id="ARBA00023315"/>
    </source>
</evidence>